<feature type="region of interest" description="Disordered" evidence="1">
    <location>
        <begin position="85"/>
        <end position="123"/>
    </location>
</feature>
<accession>A0AAD7QAM3</accession>
<gene>
    <name evidence="2" type="ORF">O6P43_007059</name>
</gene>
<feature type="region of interest" description="Disordered" evidence="1">
    <location>
        <begin position="1"/>
        <end position="29"/>
    </location>
</feature>
<evidence type="ECO:0000256" key="1">
    <source>
        <dbReference type="SAM" id="MobiDB-lite"/>
    </source>
</evidence>
<feature type="compositionally biased region" description="Pro residues" evidence="1">
    <location>
        <begin position="157"/>
        <end position="174"/>
    </location>
</feature>
<feature type="compositionally biased region" description="Polar residues" evidence="1">
    <location>
        <begin position="142"/>
        <end position="156"/>
    </location>
</feature>
<name>A0AAD7QAM3_QUISA</name>
<keyword evidence="3" id="KW-1185">Reference proteome</keyword>
<dbReference type="EMBL" id="JARAOO010000003">
    <property type="protein sequence ID" value="KAJ7977431.1"/>
    <property type="molecule type" value="Genomic_DNA"/>
</dbReference>
<protein>
    <submittedName>
        <fullName evidence="2">Uncharacterized protein</fullName>
    </submittedName>
</protein>
<dbReference type="AlphaFoldDB" id="A0AAD7QAM3"/>
<organism evidence="2 3">
    <name type="scientific">Quillaja saponaria</name>
    <name type="common">Soap bark tree</name>
    <dbReference type="NCBI Taxonomy" id="32244"/>
    <lineage>
        <taxon>Eukaryota</taxon>
        <taxon>Viridiplantae</taxon>
        <taxon>Streptophyta</taxon>
        <taxon>Embryophyta</taxon>
        <taxon>Tracheophyta</taxon>
        <taxon>Spermatophyta</taxon>
        <taxon>Magnoliopsida</taxon>
        <taxon>eudicotyledons</taxon>
        <taxon>Gunneridae</taxon>
        <taxon>Pentapetalae</taxon>
        <taxon>rosids</taxon>
        <taxon>fabids</taxon>
        <taxon>Fabales</taxon>
        <taxon>Quillajaceae</taxon>
        <taxon>Quillaja</taxon>
    </lineage>
</organism>
<sequence>MMKGAKSSCESLPPPPPPPPPNNHNLPVDQQWSHMPMAISGGNVHPNVPQHYFKGFRAGDLQELGKIPRLRQLDVTHSRNLKMTFNDDLENNGPKVEPNKGAGQDPGPSNMGSCPPQLNGAPGECSEIRNLPHSMDFVVSYGGSNNAPSPTEFHSQPTPPPYQGHPQAAPPPAVPHDISLSCDDMSKCTVM</sequence>
<proteinExistence type="predicted"/>
<dbReference type="KEGG" id="qsa:O6P43_007059"/>
<comment type="caution">
    <text evidence="2">The sequence shown here is derived from an EMBL/GenBank/DDBJ whole genome shotgun (WGS) entry which is preliminary data.</text>
</comment>
<evidence type="ECO:0000313" key="2">
    <source>
        <dbReference type="EMBL" id="KAJ7977431.1"/>
    </source>
</evidence>
<feature type="compositionally biased region" description="Pro residues" evidence="1">
    <location>
        <begin position="12"/>
        <end position="22"/>
    </location>
</feature>
<evidence type="ECO:0000313" key="3">
    <source>
        <dbReference type="Proteomes" id="UP001163823"/>
    </source>
</evidence>
<reference evidence="2" key="1">
    <citation type="journal article" date="2023" name="Science">
        <title>Elucidation of the pathway for biosynthesis of saponin adjuvants from the soapbark tree.</title>
        <authorList>
            <person name="Reed J."/>
            <person name="Orme A."/>
            <person name="El-Demerdash A."/>
            <person name="Owen C."/>
            <person name="Martin L.B.B."/>
            <person name="Misra R.C."/>
            <person name="Kikuchi S."/>
            <person name="Rejzek M."/>
            <person name="Martin A.C."/>
            <person name="Harkess A."/>
            <person name="Leebens-Mack J."/>
            <person name="Louveau T."/>
            <person name="Stephenson M.J."/>
            <person name="Osbourn A."/>
        </authorList>
    </citation>
    <scope>NUCLEOTIDE SEQUENCE</scope>
    <source>
        <strain evidence="2">S10</strain>
    </source>
</reference>
<feature type="region of interest" description="Disordered" evidence="1">
    <location>
        <begin position="141"/>
        <end position="177"/>
    </location>
</feature>
<dbReference type="Proteomes" id="UP001163823">
    <property type="component" value="Chromosome 3"/>
</dbReference>